<evidence type="ECO:0000256" key="1">
    <source>
        <dbReference type="ARBA" id="ARBA00023002"/>
    </source>
</evidence>
<comment type="similarity">
    <text evidence="4">Belongs to the MsrA Met sulfoxide reductase family.</text>
</comment>
<dbReference type="AlphaFoldDB" id="A0A229FWM1"/>
<evidence type="ECO:0000313" key="6">
    <source>
        <dbReference type="EMBL" id="OXL16344.1"/>
    </source>
</evidence>
<dbReference type="OrthoDB" id="4174719at2"/>
<dbReference type="RefSeq" id="WP_089515370.1">
    <property type="nucleotide sequence ID" value="NZ_NJGG01000001.1"/>
</dbReference>
<dbReference type="Gene3D" id="3.30.1060.10">
    <property type="entry name" value="Peptide methionine sulphoxide reductase MsrA"/>
    <property type="match status" value="1"/>
</dbReference>
<proteinExistence type="inferred from homology"/>
<reference evidence="6 7" key="1">
    <citation type="submission" date="2017-06" db="EMBL/GenBank/DDBJ databases">
        <title>Reclassification of a Polynucleobacter cosmopolitanus strain isolated from tropical Lake Victoria as Polynucleobacter victoriensis comb. nov.</title>
        <authorList>
            <person name="Hahn M.W."/>
        </authorList>
    </citation>
    <scope>NUCLEOTIDE SEQUENCE [LARGE SCALE GENOMIC DNA]</scope>
    <source>
        <strain evidence="6 7">MWH-MoIso2</strain>
    </source>
</reference>
<gene>
    <name evidence="4 6" type="primary">msrA</name>
    <name evidence="6" type="ORF">AOC33_04560</name>
</gene>
<name>A0A229FWM1_9BURK</name>
<evidence type="ECO:0000256" key="2">
    <source>
        <dbReference type="ARBA" id="ARBA00047806"/>
    </source>
</evidence>
<comment type="function">
    <text evidence="4">Has an important function as a repair enzyme for proteins that have been inactivated by oxidation. Catalyzes the reversible oxidation-reduction of methionine sulfoxide in proteins to methionine.</text>
</comment>
<comment type="catalytic activity">
    <reaction evidence="2 4">
        <text>L-methionyl-[protein] + [thioredoxin]-disulfide + H2O = L-methionyl-(S)-S-oxide-[protein] + [thioredoxin]-dithiol</text>
        <dbReference type="Rhea" id="RHEA:14217"/>
        <dbReference type="Rhea" id="RHEA-COMP:10698"/>
        <dbReference type="Rhea" id="RHEA-COMP:10700"/>
        <dbReference type="Rhea" id="RHEA-COMP:12313"/>
        <dbReference type="Rhea" id="RHEA-COMP:12315"/>
        <dbReference type="ChEBI" id="CHEBI:15377"/>
        <dbReference type="ChEBI" id="CHEBI:16044"/>
        <dbReference type="ChEBI" id="CHEBI:29950"/>
        <dbReference type="ChEBI" id="CHEBI:44120"/>
        <dbReference type="ChEBI" id="CHEBI:50058"/>
        <dbReference type="EC" id="1.8.4.11"/>
    </reaction>
</comment>
<keyword evidence="1 4" id="KW-0560">Oxidoreductase</keyword>
<feature type="domain" description="Peptide methionine sulphoxide reductase MsrA" evidence="5">
    <location>
        <begin position="7"/>
        <end position="159"/>
    </location>
</feature>
<dbReference type="Proteomes" id="UP000215188">
    <property type="component" value="Unassembled WGS sequence"/>
</dbReference>
<dbReference type="HAMAP" id="MF_01401">
    <property type="entry name" value="MsrA"/>
    <property type="match status" value="1"/>
</dbReference>
<dbReference type="PANTHER" id="PTHR43774">
    <property type="entry name" value="PEPTIDE METHIONINE SULFOXIDE REDUCTASE"/>
    <property type="match status" value="1"/>
</dbReference>
<dbReference type="SUPFAM" id="SSF55068">
    <property type="entry name" value="Peptide methionine sulfoxide reductase"/>
    <property type="match status" value="1"/>
</dbReference>
<dbReference type="PANTHER" id="PTHR43774:SF1">
    <property type="entry name" value="PEPTIDE METHIONINE SULFOXIDE REDUCTASE MSRA 2"/>
    <property type="match status" value="1"/>
</dbReference>
<evidence type="ECO:0000256" key="3">
    <source>
        <dbReference type="ARBA" id="ARBA00048782"/>
    </source>
</evidence>
<dbReference type="Pfam" id="PF01625">
    <property type="entry name" value="PMSR"/>
    <property type="match status" value="1"/>
</dbReference>
<dbReference type="InterPro" id="IPR036509">
    <property type="entry name" value="Met_Sox_Rdtase_MsrA_sf"/>
</dbReference>
<dbReference type="NCBIfam" id="TIGR00401">
    <property type="entry name" value="msrA"/>
    <property type="match status" value="1"/>
</dbReference>
<accession>A0A229FWM1</accession>
<keyword evidence="7" id="KW-1185">Reference proteome</keyword>
<dbReference type="GO" id="GO:0033744">
    <property type="term" value="F:L-methionine:thioredoxin-disulfide S-oxidoreductase activity"/>
    <property type="evidence" value="ECO:0007669"/>
    <property type="project" value="RHEA"/>
</dbReference>
<sequence>MSIMNQQATLGGGCFWCLEAVYQHVKGVHRVESGYAGGKASDANYDAVCSGRTDHAEVVRLEFDSSVISFKQLLEIFYAIHDPTTLNRQGNDVGSQYRSVIFTHDESQKTAAMELVKQLDESGIFGNKIVTEISDLPNYYPAEEYHQNYFNLHPDQGYCAFVVSPKVSKFRDQFKDLLM</sequence>
<dbReference type="InterPro" id="IPR002569">
    <property type="entry name" value="Met_Sox_Rdtase_MsrA_dom"/>
</dbReference>
<feature type="active site" evidence="4">
    <location>
        <position position="14"/>
    </location>
</feature>
<evidence type="ECO:0000313" key="7">
    <source>
        <dbReference type="Proteomes" id="UP000215188"/>
    </source>
</evidence>
<dbReference type="EC" id="1.8.4.11" evidence="4"/>
<protein>
    <recommendedName>
        <fullName evidence="4">Peptide methionine sulfoxide reductase MsrA</fullName>
        <shortName evidence="4">Protein-methionine-S-oxide reductase</shortName>
        <ecNumber evidence="4">1.8.4.11</ecNumber>
    </recommendedName>
    <alternativeName>
        <fullName evidence="4">Peptide-methionine (S)-S-oxide reductase</fullName>
        <shortName evidence="4">Peptide Met(O) reductase</shortName>
    </alternativeName>
</protein>
<organism evidence="6 7">
    <name type="scientific">Polynucleobacter cosmopolitanus</name>
    <dbReference type="NCBI Taxonomy" id="351345"/>
    <lineage>
        <taxon>Bacteria</taxon>
        <taxon>Pseudomonadati</taxon>
        <taxon>Pseudomonadota</taxon>
        <taxon>Betaproteobacteria</taxon>
        <taxon>Burkholderiales</taxon>
        <taxon>Burkholderiaceae</taxon>
        <taxon>Polynucleobacter</taxon>
    </lineage>
</organism>
<comment type="caution">
    <text evidence="6">The sequence shown here is derived from an EMBL/GenBank/DDBJ whole genome shotgun (WGS) entry which is preliminary data.</text>
</comment>
<comment type="catalytic activity">
    <reaction evidence="3 4">
        <text>[thioredoxin]-disulfide + L-methionine + H2O = L-methionine (S)-S-oxide + [thioredoxin]-dithiol</text>
        <dbReference type="Rhea" id="RHEA:19993"/>
        <dbReference type="Rhea" id="RHEA-COMP:10698"/>
        <dbReference type="Rhea" id="RHEA-COMP:10700"/>
        <dbReference type="ChEBI" id="CHEBI:15377"/>
        <dbReference type="ChEBI" id="CHEBI:29950"/>
        <dbReference type="ChEBI" id="CHEBI:50058"/>
        <dbReference type="ChEBI" id="CHEBI:57844"/>
        <dbReference type="ChEBI" id="CHEBI:58772"/>
        <dbReference type="EC" id="1.8.4.11"/>
    </reaction>
</comment>
<dbReference type="EMBL" id="NJGG01000001">
    <property type="protein sequence ID" value="OXL16344.1"/>
    <property type="molecule type" value="Genomic_DNA"/>
</dbReference>
<dbReference type="GO" id="GO:0008113">
    <property type="term" value="F:peptide-methionine (S)-S-oxide reductase activity"/>
    <property type="evidence" value="ECO:0007669"/>
    <property type="project" value="UniProtKB-UniRule"/>
</dbReference>
<evidence type="ECO:0000256" key="4">
    <source>
        <dbReference type="HAMAP-Rule" id="MF_01401"/>
    </source>
</evidence>
<evidence type="ECO:0000259" key="5">
    <source>
        <dbReference type="Pfam" id="PF01625"/>
    </source>
</evidence>